<accession>A0ABR4G4V4</accession>
<dbReference type="PANTHER" id="PTHR11373:SF4">
    <property type="entry name" value="DEOXYNUCLEOSIDE TRIPHOSPHATE TRIPHOSPHOHYDROLASE SAMHD1"/>
    <property type="match status" value="1"/>
</dbReference>
<sequence length="360" mass="39941">MNPLKSGYFQTIIYPSPTTILINDEIYGEHLITEPVLLDLLHSPHVLRLAQIDQHGVTGVLALLPNITRLEHSIGAFLLVRTQGASLPEQVAALLHDISHTVFSHVIDWALSAPGEDSFHEVHKDRYVRGMTGLPGIIRRHGLDPEEVLREELFPLVEQPAPRLCADRVDYALRDTVALGKLSLTRARGVLKSLRAVPDARDPQRILALEDADIALEFSRAYIAADAALWGNSAHGDMYRRLAGVIRNVIRQGLIQEEALWTLSDRQFWDLMRSVASEEDRGVLDGLEREGIPDEEGLPFGAGAKIRTIDPDILVSNSGSDAEIVPLSRVLPAWATEREEYIRGRERMRAISAEGESCSS</sequence>
<dbReference type="PANTHER" id="PTHR11373">
    <property type="entry name" value="DEOXYNUCLEOSIDE TRIPHOSPHATE TRIPHOSPHOHYDROLASE"/>
    <property type="match status" value="1"/>
</dbReference>
<proteinExistence type="predicted"/>
<name>A0ABR4G4V4_9EURO</name>
<feature type="domain" description="HD" evidence="1">
    <location>
        <begin position="69"/>
        <end position="120"/>
    </location>
</feature>
<dbReference type="CDD" id="cd00077">
    <property type="entry name" value="HDc"/>
    <property type="match status" value="1"/>
</dbReference>
<dbReference type="SUPFAM" id="SSF109604">
    <property type="entry name" value="HD-domain/PDEase-like"/>
    <property type="match status" value="1"/>
</dbReference>
<reference evidence="2 3" key="1">
    <citation type="submission" date="2024-07" db="EMBL/GenBank/DDBJ databases">
        <title>Section-level genome sequencing and comparative genomics of Aspergillus sections Usti and Cavernicolus.</title>
        <authorList>
            <consortium name="Lawrence Berkeley National Laboratory"/>
            <person name="Nybo J.L."/>
            <person name="Vesth T.C."/>
            <person name="Theobald S."/>
            <person name="Frisvad J.C."/>
            <person name="Larsen T.O."/>
            <person name="Kjaerboelling I."/>
            <person name="Rothschild-Mancinelli K."/>
            <person name="Lyhne E.K."/>
            <person name="Kogle M.E."/>
            <person name="Barry K."/>
            <person name="Clum A."/>
            <person name="Na H."/>
            <person name="Ledsgaard L."/>
            <person name="Lin J."/>
            <person name="Lipzen A."/>
            <person name="Kuo A."/>
            <person name="Riley R."/>
            <person name="Mondo S."/>
            <person name="Labutti K."/>
            <person name="Haridas S."/>
            <person name="Pangalinan J."/>
            <person name="Salamov A.A."/>
            <person name="Simmons B.A."/>
            <person name="Magnuson J.K."/>
            <person name="Chen J."/>
            <person name="Drula E."/>
            <person name="Henrissat B."/>
            <person name="Wiebenga A."/>
            <person name="Lubbers R.J."/>
            <person name="Gomes A.C."/>
            <person name="Makela M.R."/>
            <person name="Stajich J."/>
            <person name="Grigoriev I.V."/>
            <person name="Mortensen U.H."/>
            <person name="De Vries R.P."/>
            <person name="Baker S.E."/>
            <person name="Andersen M.R."/>
        </authorList>
    </citation>
    <scope>NUCLEOTIDE SEQUENCE [LARGE SCALE GENOMIC DNA]</scope>
    <source>
        <strain evidence="2 3">CBS 209.92</strain>
    </source>
</reference>
<dbReference type="InterPro" id="IPR003607">
    <property type="entry name" value="HD/PDEase_dom"/>
</dbReference>
<evidence type="ECO:0000313" key="2">
    <source>
        <dbReference type="EMBL" id="KAL2794023.1"/>
    </source>
</evidence>
<evidence type="ECO:0000313" key="3">
    <source>
        <dbReference type="Proteomes" id="UP001610563"/>
    </source>
</evidence>
<protein>
    <recommendedName>
        <fullName evidence="1">HD domain-containing protein</fullName>
    </recommendedName>
</protein>
<dbReference type="Proteomes" id="UP001610563">
    <property type="component" value="Unassembled WGS sequence"/>
</dbReference>
<dbReference type="InterPro" id="IPR006674">
    <property type="entry name" value="HD_domain"/>
</dbReference>
<gene>
    <name evidence="2" type="ORF">BJX66DRAFT_304983</name>
</gene>
<dbReference type="InterPro" id="IPR050135">
    <property type="entry name" value="dGTPase-like"/>
</dbReference>
<organism evidence="2 3">
    <name type="scientific">Aspergillus keveii</name>
    <dbReference type="NCBI Taxonomy" id="714993"/>
    <lineage>
        <taxon>Eukaryota</taxon>
        <taxon>Fungi</taxon>
        <taxon>Dikarya</taxon>
        <taxon>Ascomycota</taxon>
        <taxon>Pezizomycotina</taxon>
        <taxon>Eurotiomycetes</taxon>
        <taxon>Eurotiomycetidae</taxon>
        <taxon>Eurotiales</taxon>
        <taxon>Aspergillaceae</taxon>
        <taxon>Aspergillus</taxon>
        <taxon>Aspergillus subgen. Nidulantes</taxon>
    </lineage>
</organism>
<keyword evidence="3" id="KW-1185">Reference proteome</keyword>
<comment type="caution">
    <text evidence="2">The sequence shown here is derived from an EMBL/GenBank/DDBJ whole genome shotgun (WGS) entry which is preliminary data.</text>
</comment>
<dbReference type="Gene3D" id="1.10.3210.10">
    <property type="entry name" value="Hypothetical protein af1432"/>
    <property type="match status" value="1"/>
</dbReference>
<dbReference type="EMBL" id="JBFTWV010000050">
    <property type="protein sequence ID" value="KAL2794023.1"/>
    <property type="molecule type" value="Genomic_DNA"/>
</dbReference>
<evidence type="ECO:0000259" key="1">
    <source>
        <dbReference type="Pfam" id="PF01966"/>
    </source>
</evidence>
<dbReference type="Pfam" id="PF01966">
    <property type="entry name" value="HD"/>
    <property type="match status" value="1"/>
</dbReference>